<evidence type="ECO:0000256" key="7">
    <source>
        <dbReference type="ARBA" id="ARBA00023211"/>
    </source>
</evidence>
<keyword evidence="2 8" id="KW-1003">Cell membrane</keyword>
<feature type="transmembrane region" description="Helical" evidence="8">
    <location>
        <begin position="133"/>
        <end position="154"/>
    </location>
</feature>
<keyword evidence="5 8" id="KW-0406">Ion transport</keyword>
<evidence type="ECO:0000256" key="5">
    <source>
        <dbReference type="ARBA" id="ARBA00023065"/>
    </source>
</evidence>
<evidence type="ECO:0000256" key="3">
    <source>
        <dbReference type="ARBA" id="ARBA00022692"/>
    </source>
</evidence>
<gene>
    <name evidence="8" type="primary">mntP</name>
    <name evidence="9" type="ORF">SAMN04487860_109111</name>
</gene>
<keyword evidence="7 8" id="KW-0464">Manganese</keyword>
<name>A0A1M7KN02_RUMFL</name>
<proteinExistence type="inferred from homology"/>
<comment type="subcellular location">
    <subcellularLocation>
        <location evidence="8">Cell membrane</location>
        <topology evidence="8">Multi-pass membrane protein</topology>
    </subcellularLocation>
</comment>
<accession>A0A1M7KN02</accession>
<dbReference type="Pfam" id="PF02659">
    <property type="entry name" value="Mntp"/>
    <property type="match status" value="1"/>
</dbReference>
<evidence type="ECO:0000313" key="9">
    <source>
        <dbReference type="EMBL" id="SHM66818.1"/>
    </source>
</evidence>
<dbReference type="InterPro" id="IPR022929">
    <property type="entry name" value="Put_MntP"/>
</dbReference>
<dbReference type="PANTHER" id="PTHR35529">
    <property type="entry name" value="MANGANESE EFFLUX PUMP MNTP-RELATED"/>
    <property type="match status" value="1"/>
</dbReference>
<dbReference type="AlphaFoldDB" id="A0A1M7KN02"/>
<dbReference type="HAMAP" id="MF_01521">
    <property type="entry name" value="MntP_pump"/>
    <property type="match status" value="1"/>
</dbReference>
<dbReference type="OrthoDB" id="9787346at2"/>
<feature type="transmembrane region" description="Helical" evidence="8">
    <location>
        <begin position="6"/>
        <end position="23"/>
    </location>
</feature>
<reference evidence="9 10" key="1">
    <citation type="submission" date="2016-11" db="EMBL/GenBank/DDBJ databases">
        <authorList>
            <person name="Jaros S."/>
            <person name="Januszkiewicz K."/>
            <person name="Wedrychowicz H."/>
        </authorList>
    </citation>
    <scope>NUCLEOTIDE SEQUENCE [LARGE SCALE GENOMIC DNA]</scope>
    <source>
        <strain evidence="9 10">Y1</strain>
    </source>
</reference>
<evidence type="ECO:0000256" key="8">
    <source>
        <dbReference type="HAMAP-Rule" id="MF_01521"/>
    </source>
</evidence>
<feature type="transmembrane region" description="Helical" evidence="8">
    <location>
        <begin position="166"/>
        <end position="183"/>
    </location>
</feature>
<dbReference type="Proteomes" id="UP000184394">
    <property type="component" value="Unassembled WGS sequence"/>
</dbReference>
<keyword evidence="1 8" id="KW-0813">Transport</keyword>
<dbReference type="RefSeq" id="WP_072951337.1">
    <property type="nucleotide sequence ID" value="NZ_FRCT01000009.1"/>
</dbReference>
<feature type="transmembrane region" description="Helical" evidence="8">
    <location>
        <begin position="35"/>
        <end position="56"/>
    </location>
</feature>
<sequence>MTLTELLLISVGLAMDAFAVSVCKGLSMKKLDLKGGVITAFFFGFFQAAMPAIGYFLGLRFSKVISSFSHWVSFGLLAFIGGKMIIEAIKGDDEEECGKEYRLDLKELFMLAIATSIDALAVGIVFAAEKTNLFFSVTMIGVITFVLSLAGIFIGHKFGSKYEKGAEIAGGVILILIGVKLLLEGLGVL</sequence>
<keyword evidence="6 8" id="KW-0472">Membrane</keyword>
<evidence type="ECO:0000256" key="4">
    <source>
        <dbReference type="ARBA" id="ARBA00022989"/>
    </source>
</evidence>
<feature type="transmembrane region" description="Helical" evidence="8">
    <location>
        <begin position="107"/>
        <end position="127"/>
    </location>
</feature>
<organism evidence="9 10">
    <name type="scientific">Ruminococcus flavefaciens</name>
    <dbReference type="NCBI Taxonomy" id="1265"/>
    <lineage>
        <taxon>Bacteria</taxon>
        <taxon>Bacillati</taxon>
        <taxon>Bacillota</taxon>
        <taxon>Clostridia</taxon>
        <taxon>Eubacteriales</taxon>
        <taxon>Oscillospiraceae</taxon>
        <taxon>Ruminococcus</taxon>
    </lineage>
</organism>
<evidence type="ECO:0000256" key="1">
    <source>
        <dbReference type="ARBA" id="ARBA00022448"/>
    </source>
</evidence>
<comment type="similarity">
    <text evidence="8">Belongs to the MntP (TC 9.B.29) family.</text>
</comment>
<evidence type="ECO:0000256" key="2">
    <source>
        <dbReference type="ARBA" id="ARBA00022475"/>
    </source>
</evidence>
<comment type="function">
    <text evidence="8">Probably functions as a manganese efflux pump.</text>
</comment>
<dbReference type="InterPro" id="IPR003810">
    <property type="entry name" value="Mntp/YtaF"/>
</dbReference>
<keyword evidence="4 8" id="KW-1133">Transmembrane helix</keyword>
<evidence type="ECO:0000313" key="10">
    <source>
        <dbReference type="Proteomes" id="UP000184394"/>
    </source>
</evidence>
<dbReference type="GO" id="GO:0005886">
    <property type="term" value="C:plasma membrane"/>
    <property type="evidence" value="ECO:0007669"/>
    <property type="project" value="UniProtKB-SubCell"/>
</dbReference>
<feature type="transmembrane region" description="Helical" evidence="8">
    <location>
        <begin position="68"/>
        <end position="86"/>
    </location>
</feature>
<evidence type="ECO:0000256" key="6">
    <source>
        <dbReference type="ARBA" id="ARBA00023136"/>
    </source>
</evidence>
<keyword evidence="3 8" id="KW-0812">Transmembrane</keyword>
<dbReference type="EMBL" id="FRCT01000009">
    <property type="protein sequence ID" value="SHM66818.1"/>
    <property type="molecule type" value="Genomic_DNA"/>
</dbReference>
<dbReference type="PANTHER" id="PTHR35529:SF1">
    <property type="entry name" value="MANGANESE EFFLUX PUMP MNTP-RELATED"/>
    <property type="match status" value="1"/>
</dbReference>
<protein>
    <recommendedName>
        <fullName evidence="8">Putative manganese efflux pump MntP</fullName>
    </recommendedName>
</protein>
<dbReference type="GO" id="GO:0005384">
    <property type="term" value="F:manganese ion transmembrane transporter activity"/>
    <property type="evidence" value="ECO:0007669"/>
    <property type="project" value="UniProtKB-UniRule"/>
</dbReference>